<accession>A0A8J8MTA8</accession>
<dbReference type="EMBL" id="CP047289">
    <property type="protein sequence ID" value="QUS36302.1"/>
    <property type="molecule type" value="Genomic_DNA"/>
</dbReference>
<sequence length="135" mass="14092">MTLSLSRMNPTSLPDAGRAGYSQITVVPPGPLAFVSGQVAWRRDGGPVPGDIAEQADIVIENLSLALTALNARPDRIVQMRIYMTDLHQGALDSVMAKIGAFLDGAQPSLTGVGVTALAAPDLKLEVEMVVSVPA</sequence>
<dbReference type="GO" id="GO:0005829">
    <property type="term" value="C:cytosol"/>
    <property type="evidence" value="ECO:0007669"/>
    <property type="project" value="TreeGrafter"/>
</dbReference>
<keyword evidence="3" id="KW-1185">Reference proteome</keyword>
<dbReference type="Gene3D" id="3.30.1330.40">
    <property type="entry name" value="RutC-like"/>
    <property type="match status" value="1"/>
</dbReference>
<dbReference type="RefSeq" id="WP_211783523.1">
    <property type="nucleotide sequence ID" value="NZ_CP047289.1"/>
</dbReference>
<gene>
    <name evidence="2" type="ORF">GR316_08500</name>
</gene>
<dbReference type="KEGG" id="fap:GR316_08500"/>
<dbReference type="CDD" id="cd00448">
    <property type="entry name" value="YjgF_YER057c_UK114_family"/>
    <property type="match status" value="1"/>
</dbReference>
<dbReference type="GO" id="GO:0019239">
    <property type="term" value="F:deaminase activity"/>
    <property type="evidence" value="ECO:0007669"/>
    <property type="project" value="TreeGrafter"/>
</dbReference>
<dbReference type="InterPro" id="IPR035959">
    <property type="entry name" value="RutC-like_sf"/>
</dbReference>
<dbReference type="AlphaFoldDB" id="A0A8J8MTA8"/>
<name>A0A8J8MTA8_9RHOB</name>
<evidence type="ECO:0000256" key="1">
    <source>
        <dbReference type="ARBA" id="ARBA00010552"/>
    </source>
</evidence>
<dbReference type="InterPro" id="IPR006175">
    <property type="entry name" value="YjgF/YER057c/UK114"/>
</dbReference>
<dbReference type="PANTHER" id="PTHR11803">
    <property type="entry name" value="2-IMINOBUTANOATE/2-IMINOPROPANOATE DEAMINASE RIDA"/>
    <property type="match status" value="1"/>
</dbReference>
<comment type="similarity">
    <text evidence="1">Belongs to the RutC family.</text>
</comment>
<dbReference type="Pfam" id="PF01042">
    <property type="entry name" value="Ribonuc_L-PSP"/>
    <property type="match status" value="1"/>
</dbReference>
<protein>
    <submittedName>
        <fullName evidence="2">RidA family protein</fullName>
    </submittedName>
</protein>
<proteinExistence type="inferred from homology"/>
<evidence type="ECO:0000313" key="2">
    <source>
        <dbReference type="EMBL" id="QUS36302.1"/>
    </source>
</evidence>
<dbReference type="Proteomes" id="UP000679284">
    <property type="component" value="Chromosome"/>
</dbReference>
<evidence type="ECO:0000313" key="3">
    <source>
        <dbReference type="Proteomes" id="UP000679284"/>
    </source>
</evidence>
<dbReference type="PANTHER" id="PTHR11803:SF58">
    <property type="entry name" value="PROTEIN HMF1-RELATED"/>
    <property type="match status" value="1"/>
</dbReference>
<dbReference type="SUPFAM" id="SSF55298">
    <property type="entry name" value="YjgF-like"/>
    <property type="match status" value="1"/>
</dbReference>
<organism evidence="2 3">
    <name type="scientific">Falsirhodobacter algicola</name>
    <dbReference type="NCBI Taxonomy" id="2692330"/>
    <lineage>
        <taxon>Bacteria</taxon>
        <taxon>Pseudomonadati</taxon>
        <taxon>Pseudomonadota</taxon>
        <taxon>Alphaproteobacteria</taxon>
        <taxon>Rhodobacterales</taxon>
        <taxon>Paracoccaceae</taxon>
        <taxon>Falsirhodobacter</taxon>
    </lineage>
</organism>
<reference evidence="2" key="1">
    <citation type="submission" date="2020-01" db="EMBL/GenBank/DDBJ databases">
        <authorList>
            <person name="Yang Y."/>
            <person name="Kwon Y.M."/>
        </authorList>
    </citation>
    <scope>NUCLEOTIDE SEQUENCE</scope>
    <source>
        <strain evidence="2">PG104</strain>
    </source>
</reference>